<feature type="coiled-coil region" evidence="1">
    <location>
        <begin position="859"/>
        <end position="886"/>
    </location>
</feature>
<feature type="compositionally biased region" description="Polar residues" evidence="2">
    <location>
        <begin position="1193"/>
        <end position="1208"/>
    </location>
</feature>
<gene>
    <name evidence="3" type="ORF">HMPREF9456_03311</name>
</gene>
<sequence length="1310" mass="146546">MAGSAINIKANAQEVINLKRRIDELRASLAGMKRESDPKAYDRLNNELFYTTKRVNELQLNIQKYTSQQNIANQATQTTTSGLGALNTGIAKIGGVILAVGAAIAKLTSVAMEFAAQGIAMATQAQGVKRAFDGLNDPTLLDGLRKSTKGTINDLELMKAAVQAQNFGIPVQKLGGLLQFAQQRAADTGQSVDYLVDSIVTGLGRKSIKILDNLQINVAELQKRAKKTGDFMGTAIDMINEKLKEQGNYVLSAADKEQIAAAKRENAQLKVGNALLGIRVIWNEIVASAFDSIGALAERYLPLLVKRIEVVVNKFIYWYNTSETLRAAIGGVYVIFTAVFANIKKDVKIAIDAMGAFADVMSNIGSPAKALEAYNNFIKNFAQNTAQATLEVSKSINEAKQLAGKKMGHVSLEYTIGSSKYTPGLENTKEEDPKGEKRAQRMRDAALKLLNLQAELDSESAKQQLEYEQKMLDIEDDSFDKRYRQNQLNMAKELISIKEFRQKMIKDQQEAAKNIYIKNNGTDTGFNFATFDKTLLPKELSDAYIQEQINKKTNISFAILLKANKDTLKELTDKYQSYADQRLDIEKKFNKDIDTLIKLREKAQEKGDKEAVNKLNRSIAKATTDKGKDLISFDFERMKEAPEYIRAFEDLGTTSTETLNSLLGQFEKFKEEAAKTLSPKDLREYTATIQSIADELSNRDLYGSLIKQKDEAVKANQRLIKAENDLRLVKLGIGDPLLTEEEAIKRVNKAKDEYYNKNKKVLDTQKKIRDQVSALAKEMSGLGNALGGTSGEIISFIGDITSFYTTASEGIEKVAQTGAQAISVVEKASVILTIISTAIQLMKQLNSILPDAFSQYEKYDEKIERINDMRDAVNEYEIAVLKARQAENSWFGNDSLRNLKDYKELQTKIFESYRDKMLEEQAIYENKGSGGWLTNTFKSAVSWVSKITFGFDLLNKKYKEGTTAAVNNLRIETRKKSSGFLGSGIGGKSQKTEDLQTWINNNKDLFKKGLDTQLFGADGMLNQELAGVILEKYGDKLVGQTKETLEELKTLTEQYNEFRAQLREYVNSLYEPLVDNMVSSIWDWFDEGKNALDSFKDYAKETFRDIVSDMIKTILLKDVFKDFKDNIAKLYEEYSKGNLTEAQLSEAVAKETNSVMDRYKTQLPAIQGMVDSINQNIKDATGIDLKNTDKSKGSSQTPSSGYSVSMSQDTGDKLVGIETGSQMRLISLDQNVARIAQWNQPVSEKFNFDTIAMPLGVLSQSSLRIERMMEENRNIAINSYYELKDINKNTKELYAIRDGIEGIKRNTDEM</sequence>
<dbReference type="OrthoDB" id="1414895at2"/>
<dbReference type="GeneID" id="78083906"/>
<dbReference type="HOGENOM" id="CLU_260761_0_0_10"/>
<organism evidence="3 4">
    <name type="scientific">Dysgonomonas mossii DSM 22836</name>
    <dbReference type="NCBI Taxonomy" id="742767"/>
    <lineage>
        <taxon>Bacteria</taxon>
        <taxon>Pseudomonadati</taxon>
        <taxon>Bacteroidota</taxon>
        <taxon>Bacteroidia</taxon>
        <taxon>Bacteroidales</taxon>
        <taxon>Dysgonomonadaceae</taxon>
        <taxon>Dysgonomonas</taxon>
    </lineage>
</organism>
<dbReference type="eggNOG" id="COG1196">
    <property type="taxonomic scope" value="Bacteria"/>
</dbReference>
<feature type="coiled-coil region" evidence="1">
    <location>
        <begin position="8"/>
        <end position="75"/>
    </location>
</feature>
<dbReference type="EMBL" id="ADLW01000021">
    <property type="protein sequence ID" value="EGK04700.1"/>
    <property type="molecule type" value="Genomic_DNA"/>
</dbReference>
<feature type="coiled-coil region" evidence="1">
    <location>
        <begin position="1041"/>
        <end position="1068"/>
    </location>
</feature>
<keyword evidence="1" id="KW-0175">Coiled coil</keyword>
<evidence type="ECO:0000256" key="2">
    <source>
        <dbReference type="SAM" id="MobiDB-lite"/>
    </source>
</evidence>
<reference evidence="3 4" key="1">
    <citation type="submission" date="2011-04" db="EMBL/GenBank/DDBJ databases">
        <title>The Genome Sequence of Dysgonomonas mossii DSM 22836.</title>
        <authorList>
            <consortium name="The Broad Institute Genome Sequencing Platform"/>
            <person name="Earl A."/>
            <person name="Ward D."/>
            <person name="Feldgarden M."/>
            <person name="Gevers D."/>
            <person name="Pudlo N."/>
            <person name="Martens E."/>
            <person name="Allen-Vercoe E."/>
            <person name="Young S.K."/>
            <person name="Zeng Q."/>
            <person name="Gargeya S."/>
            <person name="Fitzgerald M."/>
            <person name="Haas B."/>
            <person name="Abouelleil A."/>
            <person name="Alvarado L."/>
            <person name="Arachchi H.M."/>
            <person name="Berlin A."/>
            <person name="Brown A."/>
            <person name="Chapman S.B."/>
            <person name="Chen Z."/>
            <person name="Dunbar C."/>
            <person name="Freedman E."/>
            <person name="Gearin G."/>
            <person name="Gellesch M."/>
            <person name="Goldberg J."/>
            <person name="Griggs A."/>
            <person name="Gujja S."/>
            <person name="Heiman D."/>
            <person name="Howarth C."/>
            <person name="Larson L."/>
            <person name="Lui A."/>
            <person name="MacDonald P.J.P."/>
            <person name="Mehta T."/>
            <person name="Montmayeur A."/>
            <person name="Murphy C."/>
            <person name="Neiman D."/>
            <person name="Pearson M."/>
            <person name="Priest M."/>
            <person name="Roberts A."/>
            <person name="Saif S."/>
            <person name="Shea T."/>
            <person name="Shenoy N."/>
            <person name="Sisk P."/>
            <person name="Stolte C."/>
            <person name="Sykes S."/>
            <person name="Yandava C."/>
            <person name="Wortman J."/>
            <person name="Nusbaum C."/>
            <person name="Birren B."/>
        </authorList>
    </citation>
    <scope>NUCLEOTIDE SEQUENCE [LARGE SCALE GENOMIC DNA]</scope>
    <source>
        <strain evidence="3 4">DSM 22836</strain>
    </source>
</reference>
<comment type="caution">
    <text evidence="3">The sequence shown here is derived from an EMBL/GenBank/DDBJ whole genome shotgun (WGS) entry which is preliminary data.</text>
</comment>
<evidence type="ECO:0000313" key="4">
    <source>
        <dbReference type="Proteomes" id="UP000006420"/>
    </source>
</evidence>
<keyword evidence="4" id="KW-1185">Reference proteome</keyword>
<dbReference type="STRING" id="742767.HMPREF9456_03311"/>
<evidence type="ECO:0000256" key="1">
    <source>
        <dbReference type="SAM" id="Coils"/>
    </source>
</evidence>
<feature type="coiled-coil region" evidence="1">
    <location>
        <begin position="561"/>
        <end position="588"/>
    </location>
</feature>
<feature type="region of interest" description="Disordered" evidence="2">
    <location>
        <begin position="1184"/>
        <end position="1208"/>
    </location>
</feature>
<dbReference type="RefSeq" id="WP_006844678.1">
    <property type="nucleotide sequence ID" value="NZ_AQWJ01000012.1"/>
</dbReference>
<name>F8X502_9BACT</name>
<protein>
    <submittedName>
        <fullName evidence="3">Uncharacterized protein</fullName>
    </submittedName>
</protein>
<dbReference type="Proteomes" id="UP000006420">
    <property type="component" value="Unassembled WGS sequence"/>
</dbReference>
<accession>F8X502</accession>
<proteinExistence type="predicted"/>
<evidence type="ECO:0000313" key="3">
    <source>
        <dbReference type="EMBL" id="EGK04700.1"/>
    </source>
</evidence>